<dbReference type="PANTHER" id="PTHR30419">
    <property type="entry name" value="HTH-TYPE TRANSCRIPTIONAL REGULATOR YBHD"/>
    <property type="match status" value="1"/>
</dbReference>
<reference evidence="8 9" key="1">
    <citation type="submission" date="2024-09" db="EMBL/GenBank/DDBJ databases">
        <title>Laminarin stimulates single cell rates of sulfate reduction while oxygen inhibits transcriptomic activity in coastal marine sediment.</title>
        <authorList>
            <person name="Lindsay M."/>
            <person name="Orcutt B."/>
            <person name="Emerson D."/>
            <person name="Stepanauskas R."/>
            <person name="D'Angelo T."/>
        </authorList>
    </citation>
    <scope>NUCLEOTIDE SEQUENCE [LARGE SCALE GENOMIC DNA]</scope>
    <source>
        <strain evidence="8">SAG AM-311-K15</strain>
    </source>
</reference>
<dbReference type="EMBL" id="JBHPBY010000068">
    <property type="protein sequence ID" value="MFC1849960.1"/>
    <property type="molecule type" value="Genomic_DNA"/>
</dbReference>
<proteinExistence type="inferred from homology"/>
<dbReference type="Gene3D" id="3.40.190.290">
    <property type="match status" value="1"/>
</dbReference>
<evidence type="ECO:0000256" key="3">
    <source>
        <dbReference type="ARBA" id="ARBA00023125"/>
    </source>
</evidence>
<feature type="region of interest" description="Disordered" evidence="5">
    <location>
        <begin position="309"/>
        <end position="330"/>
    </location>
</feature>
<sequence length="330" mass="37692">MNQDALKSMIQNQNQLQLLRGFYYSALYKSFEKAADKMYSGRHSIIMQVKALEVEFGAALFDQKSGHLELTEAGEVLYRLTAQIVNSIDHLRKEFEAEIGRRTTMNITIAATAGLTLYLLSQAAERFIQKYPTIKLRILNKSAYDVVDLVSSGGVDLGIAPPFRLTPVIKYEEYFSFDTILITPLNHPLREKDAIQLTDIVACPLILIDKRYAIRHRIDQIFQENNLLSDQVMEGNEWEIIKEYVRIGLGISIVPGFCMLSKLENLCYFPVSQHFGYRNYGVLYRHDKALPEIVRNFMDILHDFGKPVKNGENKGSPPHSDFICSDQDSK</sequence>
<dbReference type="CDD" id="cd05466">
    <property type="entry name" value="PBP2_LTTR_substrate"/>
    <property type="match status" value="1"/>
</dbReference>
<evidence type="ECO:0000259" key="7">
    <source>
        <dbReference type="Pfam" id="PF03466"/>
    </source>
</evidence>
<dbReference type="InterPro" id="IPR036388">
    <property type="entry name" value="WH-like_DNA-bd_sf"/>
</dbReference>
<organism evidence="8 9">
    <name type="scientific">candidate division CSSED10-310 bacterium</name>
    <dbReference type="NCBI Taxonomy" id="2855610"/>
    <lineage>
        <taxon>Bacteria</taxon>
        <taxon>Bacteria division CSSED10-310</taxon>
    </lineage>
</organism>
<comment type="similarity">
    <text evidence="1">Belongs to the LysR transcriptional regulatory family.</text>
</comment>
<dbReference type="Pfam" id="PF03466">
    <property type="entry name" value="LysR_substrate"/>
    <property type="match status" value="1"/>
</dbReference>
<dbReference type="PANTHER" id="PTHR30419:SF8">
    <property type="entry name" value="NITROGEN ASSIMILATION TRANSCRIPTIONAL ACTIVATOR-RELATED"/>
    <property type="match status" value="1"/>
</dbReference>
<accession>A0ABV6YUX0</accession>
<evidence type="ECO:0000256" key="5">
    <source>
        <dbReference type="SAM" id="MobiDB-lite"/>
    </source>
</evidence>
<evidence type="ECO:0000313" key="9">
    <source>
        <dbReference type="Proteomes" id="UP001594351"/>
    </source>
</evidence>
<gene>
    <name evidence="8" type="ORF">ACFL27_07200</name>
</gene>
<dbReference type="Proteomes" id="UP001594351">
    <property type="component" value="Unassembled WGS sequence"/>
</dbReference>
<name>A0ABV6YUX0_UNCC1</name>
<dbReference type="Gene3D" id="1.10.10.10">
    <property type="entry name" value="Winged helix-like DNA-binding domain superfamily/Winged helix DNA-binding domain"/>
    <property type="match status" value="1"/>
</dbReference>
<evidence type="ECO:0000256" key="2">
    <source>
        <dbReference type="ARBA" id="ARBA00023015"/>
    </source>
</evidence>
<comment type="caution">
    <text evidence="8">The sequence shown here is derived from an EMBL/GenBank/DDBJ whole genome shotgun (WGS) entry which is preliminary data.</text>
</comment>
<keyword evidence="9" id="KW-1185">Reference proteome</keyword>
<dbReference type="SUPFAM" id="SSF53850">
    <property type="entry name" value="Periplasmic binding protein-like II"/>
    <property type="match status" value="1"/>
</dbReference>
<evidence type="ECO:0000259" key="6">
    <source>
        <dbReference type="Pfam" id="PF00126"/>
    </source>
</evidence>
<dbReference type="Pfam" id="PF00126">
    <property type="entry name" value="HTH_1"/>
    <property type="match status" value="1"/>
</dbReference>
<feature type="domain" description="LysR substrate-binding" evidence="7">
    <location>
        <begin position="106"/>
        <end position="303"/>
    </location>
</feature>
<dbReference type="InterPro" id="IPR050950">
    <property type="entry name" value="HTH-type_LysR_regulators"/>
</dbReference>
<evidence type="ECO:0000256" key="4">
    <source>
        <dbReference type="ARBA" id="ARBA00023163"/>
    </source>
</evidence>
<dbReference type="InterPro" id="IPR036390">
    <property type="entry name" value="WH_DNA-bd_sf"/>
</dbReference>
<keyword evidence="3" id="KW-0238">DNA-binding</keyword>
<feature type="domain" description="HTH lysR-type" evidence="6">
    <location>
        <begin position="16"/>
        <end position="75"/>
    </location>
</feature>
<evidence type="ECO:0000313" key="8">
    <source>
        <dbReference type="EMBL" id="MFC1849960.1"/>
    </source>
</evidence>
<keyword evidence="4" id="KW-0804">Transcription</keyword>
<protein>
    <submittedName>
        <fullName evidence="8">LysR family transcriptional regulator</fullName>
    </submittedName>
</protein>
<evidence type="ECO:0000256" key="1">
    <source>
        <dbReference type="ARBA" id="ARBA00009437"/>
    </source>
</evidence>
<dbReference type="InterPro" id="IPR000847">
    <property type="entry name" value="LysR_HTH_N"/>
</dbReference>
<keyword evidence="2" id="KW-0805">Transcription regulation</keyword>
<dbReference type="SUPFAM" id="SSF46785">
    <property type="entry name" value="Winged helix' DNA-binding domain"/>
    <property type="match status" value="1"/>
</dbReference>
<dbReference type="InterPro" id="IPR005119">
    <property type="entry name" value="LysR_subst-bd"/>
</dbReference>